<evidence type="ECO:0000313" key="4">
    <source>
        <dbReference type="EMBL" id="CAH0374805.1"/>
    </source>
</evidence>
<dbReference type="PROSITE" id="PS50088">
    <property type="entry name" value="ANK_REPEAT"/>
    <property type="match status" value="1"/>
</dbReference>
<dbReference type="InterPro" id="IPR002110">
    <property type="entry name" value="Ankyrin_rpt"/>
</dbReference>
<dbReference type="PROSITE" id="PS50297">
    <property type="entry name" value="ANK_REP_REGION"/>
    <property type="match status" value="1"/>
</dbReference>
<dbReference type="AlphaFoldDB" id="A0A8J2WP86"/>
<evidence type="ECO:0000256" key="1">
    <source>
        <dbReference type="ARBA" id="ARBA00022737"/>
    </source>
</evidence>
<dbReference type="OrthoDB" id="539213at2759"/>
<feature type="repeat" description="ANK" evidence="3">
    <location>
        <begin position="106"/>
        <end position="138"/>
    </location>
</feature>
<dbReference type="SUPFAM" id="SSF48403">
    <property type="entry name" value="Ankyrin repeat"/>
    <property type="match status" value="1"/>
</dbReference>
<reference evidence="4" key="1">
    <citation type="submission" date="2021-11" db="EMBL/GenBank/DDBJ databases">
        <authorList>
            <consortium name="Genoscope - CEA"/>
            <person name="William W."/>
        </authorList>
    </citation>
    <scope>NUCLEOTIDE SEQUENCE</scope>
</reference>
<dbReference type="Gene3D" id="1.25.40.20">
    <property type="entry name" value="Ankyrin repeat-containing domain"/>
    <property type="match status" value="1"/>
</dbReference>
<dbReference type="PANTHER" id="PTHR24161:SF85">
    <property type="entry name" value="PALMITOYLTRANSFERASE HIP14"/>
    <property type="match status" value="1"/>
</dbReference>
<dbReference type="PANTHER" id="PTHR24161">
    <property type="entry name" value="ANK_REP_REGION DOMAIN-CONTAINING PROTEIN-RELATED"/>
    <property type="match status" value="1"/>
</dbReference>
<evidence type="ECO:0000256" key="2">
    <source>
        <dbReference type="ARBA" id="ARBA00023043"/>
    </source>
</evidence>
<proteinExistence type="predicted"/>
<evidence type="ECO:0000256" key="3">
    <source>
        <dbReference type="PROSITE-ProRule" id="PRU00023"/>
    </source>
</evidence>
<accession>A0A8J2WP86</accession>
<keyword evidence="2 3" id="KW-0040">ANK repeat</keyword>
<keyword evidence="1" id="KW-0677">Repeat</keyword>
<name>A0A8J2WP86_9STRA</name>
<dbReference type="InterPro" id="IPR036770">
    <property type="entry name" value="Ankyrin_rpt-contain_sf"/>
</dbReference>
<dbReference type="SMART" id="SM00248">
    <property type="entry name" value="ANK"/>
    <property type="match status" value="3"/>
</dbReference>
<dbReference type="EMBL" id="CAKKNE010000004">
    <property type="protein sequence ID" value="CAH0374805.1"/>
    <property type="molecule type" value="Genomic_DNA"/>
</dbReference>
<dbReference type="Pfam" id="PF12796">
    <property type="entry name" value="Ank_2"/>
    <property type="match status" value="1"/>
</dbReference>
<sequence>MDPPEVREYAARCFRSCDGNRKRRAMQRKLDAIISRALADGRLRTIDWALEPTLTLDPREVARESLRDACMGSHFANEDAVDVARRALDLGVPIDDALDENSLSQDSLSPLSLAVYNREIEVANFLLDRGARATSEALVWACQLRGGQECPLELVERLLKAGADLREGGANFVGGGDKFTPLYFAVEHLGPPRGNVPLARLLLDYGAPVDLGKVDASKFAKAGCGGLQTPLYKACQYGEVAMTRLLLARGAGWDKLTHSDPDCAKWATPLLRVRLHANTQVLGQHQSNLRQLNVLFDDFLAHYWTLRVALRLFGRRENHASGPQRMVLGDAYLPNKIGAFVVGDGILVKKKK</sequence>
<keyword evidence="5" id="KW-1185">Reference proteome</keyword>
<organism evidence="4 5">
    <name type="scientific">Pelagomonas calceolata</name>
    <dbReference type="NCBI Taxonomy" id="35677"/>
    <lineage>
        <taxon>Eukaryota</taxon>
        <taxon>Sar</taxon>
        <taxon>Stramenopiles</taxon>
        <taxon>Ochrophyta</taxon>
        <taxon>Pelagophyceae</taxon>
        <taxon>Pelagomonadales</taxon>
        <taxon>Pelagomonadaceae</taxon>
        <taxon>Pelagomonas</taxon>
    </lineage>
</organism>
<protein>
    <submittedName>
        <fullName evidence="4">Uncharacterized protein</fullName>
    </submittedName>
</protein>
<gene>
    <name evidence="4" type="ORF">PECAL_4P21080</name>
</gene>
<comment type="caution">
    <text evidence="4">The sequence shown here is derived from an EMBL/GenBank/DDBJ whole genome shotgun (WGS) entry which is preliminary data.</text>
</comment>
<dbReference type="Proteomes" id="UP000789595">
    <property type="component" value="Unassembled WGS sequence"/>
</dbReference>
<evidence type="ECO:0000313" key="5">
    <source>
        <dbReference type="Proteomes" id="UP000789595"/>
    </source>
</evidence>